<dbReference type="InterPro" id="IPR001789">
    <property type="entry name" value="Sig_transdc_resp-reg_receiver"/>
</dbReference>
<dbReference type="InterPro" id="IPR036890">
    <property type="entry name" value="HATPase_C_sf"/>
</dbReference>
<dbReference type="SMART" id="SM00448">
    <property type="entry name" value="REC"/>
    <property type="match status" value="1"/>
</dbReference>
<keyword evidence="10" id="KW-1185">Reference proteome</keyword>
<dbReference type="InterPro" id="IPR005467">
    <property type="entry name" value="His_kinase_dom"/>
</dbReference>
<evidence type="ECO:0000256" key="6">
    <source>
        <dbReference type="PROSITE-ProRule" id="PRU00169"/>
    </source>
</evidence>
<feature type="domain" description="Response regulatory" evidence="8">
    <location>
        <begin position="5"/>
        <end position="121"/>
    </location>
</feature>
<evidence type="ECO:0000256" key="5">
    <source>
        <dbReference type="ARBA" id="ARBA00022777"/>
    </source>
</evidence>
<evidence type="ECO:0000256" key="3">
    <source>
        <dbReference type="ARBA" id="ARBA00022553"/>
    </source>
</evidence>
<dbReference type="EC" id="2.7.13.3" evidence="2"/>
<dbReference type="InterPro" id="IPR036097">
    <property type="entry name" value="HisK_dim/P_sf"/>
</dbReference>
<dbReference type="Pfam" id="PF00072">
    <property type="entry name" value="Response_reg"/>
    <property type="match status" value="1"/>
</dbReference>
<reference evidence="9 10" key="1">
    <citation type="submission" date="2020-04" db="EMBL/GenBank/DDBJ databases">
        <title>Azohydromonas sp. isolated from soil.</title>
        <authorList>
            <person name="Dahal R.H."/>
        </authorList>
    </citation>
    <scope>NUCLEOTIDE SEQUENCE [LARGE SCALE GENOMIC DNA]</scope>
    <source>
        <strain evidence="9 10">G-1-1-14</strain>
    </source>
</reference>
<sequence length="369" mass="39405">MKPLRLLLVDDDELDRMAVQRMLRGSELHASIVEAGDAAAAIEALLAGSFDCVLLDFHLPRLDGLDVLRRVRAMGIDTPVIMLTGQGDEALAVELMKAGASDYVAKANLSAQRLGTGILAALKLYEAQQAASKAQELLRQQVQFAEMFVGIASHDLRNPLSVIMLNVAILERSAKLPPELQQCVARIKTSGKKSLRLIHDLLDFTQARLGSGIPINRASTDLHALVSEAVEELRSTHPGRELVLRLSGDGAGIWDADRLAQVVTNLVTNALAYGAPDRPVTVDVGGNEDGVGLSVHNEGEPIPGELRDTLFEPLRRGALRQGAPVGNIGLGLFIVDQIARAHGGGVDVESSASAGTRFTVRLPRTPADT</sequence>
<dbReference type="PROSITE" id="PS50109">
    <property type="entry name" value="HIS_KIN"/>
    <property type="match status" value="1"/>
</dbReference>
<feature type="modified residue" description="4-aspartylphosphate" evidence="6">
    <location>
        <position position="56"/>
    </location>
</feature>
<evidence type="ECO:0000259" key="8">
    <source>
        <dbReference type="PROSITE" id="PS50110"/>
    </source>
</evidence>
<dbReference type="SMART" id="SM00388">
    <property type="entry name" value="HisKA"/>
    <property type="match status" value="1"/>
</dbReference>
<evidence type="ECO:0000313" key="9">
    <source>
        <dbReference type="EMBL" id="NML15738.1"/>
    </source>
</evidence>
<dbReference type="GO" id="GO:0000155">
    <property type="term" value="F:phosphorelay sensor kinase activity"/>
    <property type="evidence" value="ECO:0007669"/>
    <property type="project" value="InterPro"/>
</dbReference>
<dbReference type="AlphaFoldDB" id="A0A848F913"/>
<feature type="domain" description="Histidine kinase" evidence="7">
    <location>
        <begin position="151"/>
        <end position="366"/>
    </location>
</feature>
<dbReference type="InterPro" id="IPR004358">
    <property type="entry name" value="Sig_transdc_His_kin-like_C"/>
</dbReference>
<dbReference type="SUPFAM" id="SSF55874">
    <property type="entry name" value="ATPase domain of HSP90 chaperone/DNA topoisomerase II/histidine kinase"/>
    <property type="match status" value="1"/>
</dbReference>
<dbReference type="SUPFAM" id="SSF52172">
    <property type="entry name" value="CheY-like"/>
    <property type="match status" value="1"/>
</dbReference>
<dbReference type="EMBL" id="JABBFW010000007">
    <property type="protein sequence ID" value="NML15738.1"/>
    <property type="molecule type" value="Genomic_DNA"/>
</dbReference>
<evidence type="ECO:0000256" key="2">
    <source>
        <dbReference type="ARBA" id="ARBA00012438"/>
    </source>
</evidence>
<dbReference type="PANTHER" id="PTHR43047:SF72">
    <property type="entry name" value="OSMOSENSING HISTIDINE PROTEIN KINASE SLN1"/>
    <property type="match status" value="1"/>
</dbReference>
<protein>
    <recommendedName>
        <fullName evidence="2">histidine kinase</fullName>
        <ecNumber evidence="2">2.7.13.3</ecNumber>
    </recommendedName>
</protein>
<evidence type="ECO:0000256" key="4">
    <source>
        <dbReference type="ARBA" id="ARBA00022679"/>
    </source>
</evidence>
<dbReference type="SUPFAM" id="SSF47384">
    <property type="entry name" value="Homodimeric domain of signal transducing histidine kinase"/>
    <property type="match status" value="1"/>
</dbReference>
<keyword evidence="3 6" id="KW-0597">Phosphoprotein</keyword>
<dbReference type="SMART" id="SM00387">
    <property type="entry name" value="HATPase_c"/>
    <property type="match status" value="1"/>
</dbReference>
<dbReference type="PRINTS" id="PR00344">
    <property type="entry name" value="BCTRLSENSOR"/>
</dbReference>
<accession>A0A848F913</accession>
<comment type="catalytic activity">
    <reaction evidence="1">
        <text>ATP + protein L-histidine = ADP + protein N-phospho-L-histidine.</text>
        <dbReference type="EC" id="2.7.13.3"/>
    </reaction>
</comment>
<dbReference type="InterPro" id="IPR003594">
    <property type="entry name" value="HATPase_dom"/>
</dbReference>
<comment type="caution">
    <text evidence="9">The sequence shown here is derived from an EMBL/GenBank/DDBJ whole genome shotgun (WGS) entry which is preliminary data.</text>
</comment>
<evidence type="ECO:0000259" key="7">
    <source>
        <dbReference type="PROSITE" id="PS50109"/>
    </source>
</evidence>
<evidence type="ECO:0000313" key="10">
    <source>
        <dbReference type="Proteomes" id="UP000574067"/>
    </source>
</evidence>
<dbReference type="PANTHER" id="PTHR43047">
    <property type="entry name" value="TWO-COMPONENT HISTIDINE PROTEIN KINASE"/>
    <property type="match status" value="1"/>
</dbReference>
<organism evidence="9 10">
    <name type="scientific">Azohydromonas caseinilytica</name>
    <dbReference type="NCBI Taxonomy" id="2728836"/>
    <lineage>
        <taxon>Bacteria</taxon>
        <taxon>Pseudomonadati</taxon>
        <taxon>Pseudomonadota</taxon>
        <taxon>Betaproteobacteria</taxon>
        <taxon>Burkholderiales</taxon>
        <taxon>Sphaerotilaceae</taxon>
        <taxon>Azohydromonas</taxon>
    </lineage>
</organism>
<dbReference type="InterPro" id="IPR003661">
    <property type="entry name" value="HisK_dim/P_dom"/>
</dbReference>
<dbReference type="PROSITE" id="PS50110">
    <property type="entry name" value="RESPONSE_REGULATORY"/>
    <property type="match status" value="1"/>
</dbReference>
<keyword evidence="4" id="KW-0808">Transferase</keyword>
<dbReference type="Gene3D" id="1.10.287.130">
    <property type="match status" value="1"/>
</dbReference>
<evidence type="ECO:0000256" key="1">
    <source>
        <dbReference type="ARBA" id="ARBA00000085"/>
    </source>
</evidence>
<name>A0A848F913_9BURK</name>
<dbReference type="Pfam" id="PF00512">
    <property type="entry name" value="HisKA"/>
    <property type="match status" value="1"/>
</dbReference>
<dbReference type="Pfam" id="PF02518">
    <property type="entry name" value="HATPase_c"/>
    <property type="match status" value="1"/>
</dbReference>
<dbReference type="RefSeq" id="WP_169160645.1">
    <property type="nucleotide sequence ID" value="NZ_JABBFW010000007.1"/>
</dbReference>
<keyword evidence="5 9" id="KW-0418">Kinase</keyword>
<dbReference type="CDD" id="cd00156">
    <property type="entry name" value="REC"/>
    <property type="match status" value="1"/>
</dbReference>
<dbReference type="CDD" id="cd00082">
    <property type="entry name" value="HisKA"/>
    <property type="match status" value="1"/>
</dbReference>
<dbReference type="InterPro" id="IPR011006">
    <property type="entry name" value="CheY-like_superfamily"/>
</dbReference>
<proteinExistence type="predicted"/>
<dbReference type="CDD" id="cd00075">
    <property type="entry name" value="HATPase"/>
    <property type="match status" value="1"/>
</dbReference>
<dbReference type="Gene3D" id="3.30.565.10">
    <property type="entry name" value="Histidine kinase-like ATPase, C-terminal domain"/>
    <property type="match status" value="1"/>
</dbReference>
<gene>
    <name evidence="9" type="ORF">HHL10_12230</name>
</gene>
<dbReference type="Proteomes" id="UP000574067">
    <property type="component" value="Unassembled WGS sequence"/>
</dbReference>
<dbReference type="Gene3D" id="3.40.50.2300">
    <property type="match status" value="1"/>
</dbReference>